<comment type="catalytic activity">
    <reaction evidence="1">
        <text>an L-aminoacyl-L-amino acid + H2O = 2 an L-alpha-amino acid</text>
        <dbReference type="Rhea" id="RHEA:48940"/>
        <dbReference type="ChEBI" id="CHEBI:15377"/>
        <dbReference type="ChEBI" id="CHEBI:59869"/>
        <dbReference type="ChEBI" id="CHEBI:77460"/>
    </reaction>
</comment>
<dbReference type="PANTHER" id="PTHR12994:SF17">
    <property type="entry name" value="LD30995P"/>
    <property type="match status" value="1"/>
</dbReference>
<dbReference type="EC" id="3.4.-.-" evidence="1"/>
<keyword evidence="1" id="KW-0224">Dipeptidase</keyword>
<dbReference type="AlphaFoldDB" id="A0A256G9B8"/>
<keyword evidence="3" id="KW-1185">Reference proteome</keyword>
<dbReference type="EMBL" id="NNRM01000039">
    <property type="protein sequence ID" value="OYR23722.1"/>
    <property type="molecule type" value="Genomic_DNA"/>
</dbReference>
<dbReference type="Pfam" id="PF03577">
    <property type="entry name" value="Peptidase_C69"/>
    <property type="match status" value="1"/>
</dbReference>
<dbReference type="Proteomes" id="UP000216188">
    <property type="component" value="Unassembled WGS sequence"/>
</dbReference>
<sequence length="505" mass="56037">MKVEMMKTGKFGKIISLNVLILSSLYSNAFASYGFYVGKNLTEDGSVLIGGTGEEVSGHWLTVVPAKKHPEGATISVGATDKAYMPGKLIEIPQVPETFKYINMNYSDFEGFPAPLTNGGLNEHGVALRDIWSNSRDELVEMTPNPQTGPQYSDLARIALERAKTAREAVEIIGDLINKHGYTTYGGNSHLIADKNEGWVVLQFAGGKGLWVAERLGPDDVRVSYPGYIGDIPADITGNNDYLASPNFYDFAIEQGWWKRDGDKPFNVHAVYSEQDRPMRTGQKHWTIETVEKELHDMAPVTLKKMMKLVRDPRVSTERSGYGEVAQLRDTSHSGLNLLWVAPTGSVTAPFVPYHIGIDKVIPEYGIHRYLFRDAGSTFLNAEYQSQEATQFAGRLFKRIMYHACANPETFMPEITQALEAFEAKQIDDIPEVQATADILYKAEKPELASRYLTDYSVRQSERALGLGEALLASIEARSKLLYGIETAEGTAINAEGTDMPCRKK</sequence>
<comment type="caution">
    <text evidence="2">The sequence shown here is derived from an EMBL/GenBank/DDBJ whole genome shotgun (WGS) entry which is preliminary data.</text>
</comment>
<proteinExistence type="inferred from homology"/>
<name>A0A256G9B8_9HYPH</name>
<evidence type="ECO:0000313" key="2">
    <source>
        <dbReference type="EMBL" id="OYR23722.1"/>
    </source>
</evidence>
<organism evidence="2 3">
    <name type="scientific">Brucella pseudogrignonensis</name>
    <dbReference type="NCBI Taxonomy" id="419475"/>
    <lineage>
        <taxon>Bacteria</taxon>
        <taxon>Pseudomonadati</taxon>
        <taxon>Pseudomonadota</taxon>
        <taxon>Alphaproteobacteria</taxon>
        <taxon>Hyphomicrobiales</taxon>
        <taxon>Brucellaceae</taxon>
        <taxon>Brucella/Ochrobactrum group</taxon>
        <taxon>Brucella</taxon>
    </lineage>
</organism>
<accession>A0A256G9B8</accession>
<evidence type="ECO:0000313" key="3">
    <source>
        <dbReference type="Proteomes" id="UP000216188"/>
    </source>
</evidence>
<dbReference type="GO" id="GO:0006508">
    <property type="term" value="P:proteolysis"/>
    <property type="evidence" value="ECO:0007669"/>
    <property type="project" value="UniProtKB-KW"/>
</dbReference>
<keyword evidence="1" id="KW-0645">Protease</keyword>
<gene>
    <name evidence="2" type="ORF">CEV34_3726</name>
</gene>
<keyword evidence="1" id="KW-0378">Hydrolase</keyword>
<evidence type="ECO:0000256" key="1">
    <source>
        <dbReference type="RuleBase" id="RU364089"/>
    </source>
</evidence>
<dbReference type="Gene3D" id="3.60.60.10">
    <property type="entry name" value="Penicillin V Acylase, Chain A"/>
    <property type="match status" value="1"/>
</dbReference>
<dbReference type="RefSeq" id="WP_007880965.1">
    <property type="nucleotide sequence ID" value="NZ_JBBGZF010000003.1"/>
</dbReference>
<dbReference type="InterPro" id="IPR005322">
    <property type="entry name" value="Peptidase_C69"/>
</dbReference>
<dbReference type="GO" id="GO:0016805">
    <property type="term" value="F:dipeptidase activity"/>
    <property type="evidence" value="ECO:0007669"/>
    <property type="project" value="UniProtKB-KW"/>
</dbReference>
<reference evidence="2 3" key="1">
    <citation type="submission" date="2017-07" db="EMBL/GenBank/DDBJ databases">
        <title>Phylogenetic study on the rhizospheric bacterium Ochrobactrum sp. A44.</title>
        <authorList>
            <person name="Krzyzanowska D.M."/>
            <person name="Ossowicki A."/>
            <person name="Rajewska M."/>
            <person name="Maciag T."/>
            <person name="Kaczynski Z."/>
            <person name="Czerwicka M."/>
            <person name="Jafra S."/>
        </authorList>
    </citation>
    <scope>NUCLEOTIDE SEQUENCE [LARGE SCALE GENOMIC DNA]</scope>
    <source>
        <strain evidence="2 3">CCUG 30717</strain>
    </source>
</reference>
<comment type="similarity">
    <text evidence="1">Belongs to the peptidase C69 family.</text>
</comment>
<dbReference type="PANTHER" id="PTHR12994">
    <property type="entry name" value="SECERNIN"/>
    <property type="match status" value="1"/>
</dbReference>
<dbReference type="GO" id="GO:0070004">
    <property type="term" value="F:cysteine-type exopeptidase activity"/>
    <property type="evidence" value="ECO:0007669"/>
    <property type="project" value="InterPro"/>
</dbReference>
<dbReference type="STRING" id="419475.A8A54_21555"/>
<protein>
    <recommendedName>
        <fullName evidence="1">Dipeptidase</fullName>
        <ecNumber evidence="1">3.4.-.-</ecNumber>
    </recommendedName>
</protein>